<evidence type="ECO:0000313" key="3">
    <source>
        <dbReference type="Proteomes" id="UP000265341"/>
    </source>
</evidence>
<organism evidence="2 3">
    <name type="scientific">Calidithermus roseus</name>
    <dbReference type="NCBI Taxonomy" id="1644118"/>
    <lineage>
        <taxon>Bacteria</taxon>
        <taxon>Thermotogati</taxon>
        <taxon>Deinococcota</taxon>
        <taxon>Deinococci</taxon>
        <taxon>Thermales</taxon>
        <taxon>Thermaceae</taxon>
        <taxon>Calidithermus</taxon>
    </lineage>
</organism>
<dbReference type="Proteomes" id="UP000265341">
    <property type="component" value="Unassembled WGS sequence"/>
</dbReference>
<sequence>MKILLDMNLTPRWVGFLRERGLEAVRWSEVGLTSANDLGVLRFAAAQGYLLLTHGLDFGDLLAYNREASPSVVILRGVDLRPEASGERLLQVLAAAAEVLEAGANVAMDSRRARVRPLPPLPLE</sequence>
<dbReference type="InterPro" id="IPR041049">
    <property type="entry name" value="DUF5615"/>
</dbReference>
<accession>A0A399EZC2</accession>
<dbReference type="Pfam" id="PF18480">
    <property type="entry name" value="DUF5615"/>
    <property type="match status" value="1"/>
</dbReference>
<name>A0A399EZC2_9DEIN</name>
<dbReference type="RefSeq" id="WP_182482697.1">
    <property type="nucleotide sequence ID" value="NZ_QWLA01000017.1"/>
</dbReference>
<comment type="caution">
    <text evidence="2">The sequence shown here is derived from an EMBL/GenBank/DDBJ whole genome shotgun (WGS) entry which is preliminary data.</text>
</comment>
<protein>
    <recommendedName>
        <fullName evidence="1">DUF5615 domain-containing protein</fullName>
    </recommendedName>
</protein>
<feature type="domain" description="DUF5615" evidence="1">
    <location>
        <begin position="1"/>
        <end position="104"/>
    </location>
</feature>
<keyword evidence="3" id="KW-1185">Reference proteome</keyword>
<dbReference type="EMBL" id="QWLA01000017">
    <property type="protein sequence ID" value="RIH87661.1"/>
    <property type="molecule type" value="Genomic_DNA"/>
</dbReference>
<gene>
    <name evidence="2" type="ORF">Mrose_01218</name>
</gene>
<proteinExistence type="predicted"/>
<dbReference type="AlphaFoldDB" id="A0A399EZC2"/>
<reference evidence="2 3" key="1">
    <citation type="submission" date="2018-08" db="EMBL/GenBank/DDBJ databases">
        <title>Meiothermus roseus NBRC 110900 genome sequencing project.</title>
        <authorList>
            <person name="Da Costa M.S."/>
            <person name="Albuquerque L."/>
            <person name="Raposo P."/>
            <person name="Froufe H.J.C."/>
            <person name="Barroso C.S."/>
            <person name="Egas C."/>
        </authorList>
    </citation>
    <scope>NUCLEOTIDE SEQUENCE [LARGE SCALE GENOMIC DNA]</scope>
    <source>
        <strain evidence="2 3">NBRC 110900</strain>
    </source>
</reference>
<evidence type="ECO:0000259" key="1">
    <source>
        <dbReference type="Pfam" id="PF18480"/>
    </source>
</evidence>
<evidence type="ECO:0000313" key="2">
    <source>
        <dbReference type="EMBL" id="RIH87661.1"/>
    </source>
</evidence>